<comment type="similarity">
    <text evidence="8">Belongs to the MenA family. Type 1 subfamily.</text>
</comment>
<evidence type="ECO:0000313" key="11">
    <source>
        <dbReference type="Proteomes" id="UP001356308"/>
    </source>
</evidence>
<keyword evidence="7 8" id="KW-0472">Membrane</keyword>
<feature type="transmembrane region" description="Helical" evidence="8">
    <location>
        <begin position="150"/>
        <end position="171"/>
    </location>
</feature>
<evidence type="ECO:0000313" key="10">
    <source>
        <dbReference type="EMBL" id="MEE1977125.1"/>
    </source>
</evidence>
<evidence type="ECO:0000256" key="6">
    <source>
        <dbReference type="ARBA" id="ARBA00022989"/>
    </source>
</evidence>
<sequence>MSKLKAWISAARLRTLPLSISCILVGAGLAQFYGNFDATIFWLAILTTTGFQITSNFANDYGDGVKGTDNRNRIGPKRVLQSGLLTQKSLKRGIIVLILIDLLLVSALLYFAFNQNELIWIVFFLLLGGFSIWAAIKYTIGRNAYGYNGLGDFFVFLFFGLVGVLGSLFLFLKSLPVISFLPAISIGLLSVGVLNLNNLRDHKSDKESGKNTLVVKMGYKNGKIYHYTILFVSFIALSIFLYLTAKDWTGYISLLAYIPIFIHLVKVKKIKTPVLLDPELKKLALSTFFMAVLFYFSYYNFL</sequence>
<keyword evidence="6 8" id="KW-1133">Transmembrane helix</keyword>
<dbReference type="Proteomes" id="UP001356308">
    <property type="component" value="Unassembled WGS sequence"/>
</dbReference>
<comment type="subcellular location">
    <subcellularLocation>
        <location evidence="8">Cell membrane</location>
        <topology evidence="8">Multi-pass membrane protein</topology>
    </subcellularLocation>
    <subcellularLocation>
        <location evidence="1">Membrane</location>
        <topology evidence="1">Multi-pass membrane protein</topology>
    </subcellularLocation>
</comment>
<dbReference type="RefSeq" id="WP_272651815.1">
    <property type="nucleotide sequence ID" value="NZ_JAZDDG010000006.1"/>
</dbReference>
<dbReference type="PIRSF" id="PIRSF005355">
    <property type="entry name" value="UBIAD1"/>
    <property type="match status" value="1"/>
</dbReference>
<feature type="transmembrane region" description="Helical" evidence="8">
    <location>
        <begin position="283"/>
        <end position="301"/>
    </location>
</feature>
<proteinExistence type="inferred from homology"/>
<dbReference type="HAMAP" id="MF_01937">
    <property type="entry name" value="MenA_1"/>
    <property type="match status" value="1"/>
</dbReference>
<keyword evidence="2 8" id="KW-0474">Menaquinone biosynthesis</keyword>
<dbReference type="EC" id="2.5.1.74" evidence="8 9"/>
<comment type="function">
    <text evidence="8">Conversion of 1,4-dihydroxy-2-naphthoate (DHNA) to demethylmenaquinone (DMK).</text>
</comment>
<dbReference type="InterPro" id="IPR026046">
    <property type="entry name" value="UBIAD1"/>
</dbReference>
<feature type="transmembrane region" description="Helical" evidence="8">
    <location>
        <begin position="119"/>
        <end position="138"/>
    </location>
</feature>
<keyword evidence="3 8" id="KW-1003">Cell membrane</keyword>
<dbReference type="EMBL" id="JAZDDG010000006">
    <property type="protein sequence ID" value="MEE1977125.1"/>
    <property type="molecule type" value="Genomic_DNA"/>
</dbReference>
<keyword evidence="4 8" id="KW-0808">Transferase</keyword>
<dbReference type="PANTHER" id="PTHR13929:SF0">
    <property type="entry name" value="UBIA PRENYLTRANSFERASE DOMAIN-CONTAINING PROTEIN 1"/>
    <property type="match status" value="1"/>
</dbReference>
<evidence type="ECO:0000256" key="4">
    <source>
        <dbReference type="ARBA" id="ARBA00022679"/>
    </source>
</evidence>
<dbReference type="PANTHER" id="PTHR13929">
    <property type="entry name" value="1,4-DIHYDROXY-2-NAPHTHOATE OCTAPRENYLTRANSFERASE"/>
    <property type="match status" value="1"/>
</dbReference>
<evidence type="ECO:0000256" key="5">
    <source>
        <dbReference type="ARBA" id="ARBA00022692"/>
    </source>
</evidence>
<feature type="transmembrane region" description="Helical" evidence="8">
    <location>
        <begin position="224"/>
        <end position="242"/>
    </location>
</feature>
<evidence type="ECO:0000256" key="1">
    <source>
        <dbReference type="ARBA" id="ARBA00004141"/>
    </source>
</evidence>
<evidence type="ECO:0000256" key="8">
    <source>
        <dbReference type="HAMAP-Rule" id="MF_01937"/>
    </source>
</evidence>
<accession>A0ABU7IVU8</accession>
<dbReference type="NCBIfam" id="TIGR00751">
    <property type="entry name" value="menA"/>
    <property type="match status" value="1"/>
</dbReference>
<dbReference type="InterPro" id="IPR004657">
    <property type="entry name" value="MenA"/>
</dbReference>
<comment type="pathway">
    <text evidence="8">Quinol/quinone metabolism; menaquinone biosynthesis; menaquinol from 1,4-dihydroxy-2-naphthoate: step 1/2.</text>
</comment>
<dbReference type="InterPro" id="IPR000537">
    <property type="entry name" value="UbiA_prenyltransferase"/>
</dbReference>
<keyword evidence="5 8" id="KW-0812">Transmembrane</keyword>
<evidence type="ECO:0000256" key="2">
    <source>
        <dbReference type="ARBA" id="ARBA00022428"/>
    </source>
</evidence>
<dbReference type="Pfam" id="PF01040">
    <property type="entry name" value="UbiA"/>
    <property type="match status" value="1"/>
</dbReference>
<feature type="transmembrane region" description="Helical" evidence="8">
    <location>
        <begin position="40"/>
        <end position="58"/>
    </location>
</feature>
<comment type="caution">
    <text evidence="10">The sequence shown here is derived from an EMBL/GenBank/DDBJ whole genome shotgun (WGS) entry which is preliminary data.</text>
</comment>
<comment type="catalytic activity">
    <reaction evidence="8">
        <text>an all-trans-polyprenyl diphosphate + 1,4-dihydroxy-2-naphthoate + H(+) = a 2-demethylmenaquinol + CO2 + diphosphate</text>
        <dbReference type="Rhea" id="RHEA:26478"/>
        <dbReference type="Rhea" id="RHEA-COMP:9563"/>
        <dbReference type="Rhea" id="RHEA-COMP:9564"/>
        <dbReference type="ChEBI" id="CHEBI:11173"/>
        <dbReference type="ChEBI" id="CHEBI:15378"/>
        <dbReference type="ChEBI" id="CHEBI:16526"/>
        <dbReference type="ChEBI" id="CHEBI:33019"/>
        <dbReference type="ChEBI" id="CHEBI:55437"/>
        <dbReference type="ChEBI" id="CHEBI:58914"/>
        <dbReference type="EC" id="2.5.1.74"/>
    </reaction>
</comment>
<evidence type="ECO:0000256" key="3">
    <source>
        <dbReference type="ARBA" id="ARBA00022475"/>
    </source>
</evidence>
<feature type="transmembrane region" description="Helical" evidence="8">
    <location>
        <begin position="94"/>
        <end position="113"/>
    </location>
</feature>
<dbReference type="CDD" id="cd13962">
    <property type="entry name" value="PT_UbiA_UBIAD1"/>
    <property type="match status" value="1"/>
</dbReference>
<dbReference type="Gene3D" id="1.10.357.140">
    <property type="entry name" value="UbiA prenyltransferase"/>
    <property type="match status" value="1"/>
</dbReference>
<feature type="transmembrane region" description="Helical" evidence="8">
    <location>
        <begin position="177"/>
        <end position="196"/>
    </location>
</feature>
<reference evidence="10 11" key="1">
    <citation type="submission" date="2024-01" db="EMBL/GenBank/DDBJ databases">
        <title>Maribacter spp. originated from different algae showed divergent polysaccharides utilization ability.</title>
        <authorList>
            <person name="Wang H."/>
            <person name="Wu Y."/>
        </authorList>
    </citation>
    <scope>NUCLEOTIDE SEQUENCE [LARGE SCALE GENOMIC DNA]</scope>
    <source>
        <strain evidence="10 11">PR1</strain>
    </source>
</reference>
<evidence type="ECO:0000256" key="7">
    <source>
        <dbReference type="ARBA" id="ARBA00023136"/>
    </source>
</evidence>
<protein>
    <recommendedName>
        <fullName evidence="8 9">1,4-dihydroxy-2-naphthoate octaprenyltransferase</fullName>
        <shortName evidence="8">DHNA-octaprenyltransferase</shortName>
        <ecNumber evidence="8 9">2.5.1.74</ecNumber>
    </recommendedName>
</protein>
<gene>
    <name evidence="8 10" type="primary">menA</name>
    <name evidence="10" type="ORF">V1I91_13645</name>
</gene>
<keyword evidence="11" id="KW-1185">Reference proteome</keyword>
<organism evidence="10 11">
    <name type="scientific">Maribacter cobaltidurans</name>
    <dbReference type="NCBI Taxonomy" id="1178778"/>
    <lineage>
        <taxon>Bacteria</taxon>
        <taxon>Pseudomonadati</taxon>
        <taxon>Bacteroidota</taxon>
        <taxon>Flavobacteriia</taxon>
        <taxon>Flavobacteriales</taxon>
        <taxon>Flavobacteriaceae</taxon>
        <taxon>Maribacter</taxon>
    </lineage>
</organism>
<feature type="transmembrane region" description="Helical" evidence="8">
    <location>
        <begin position="248"/>
        <end position="267"/>
    </location>
</feature>
<dbReference type="InterPro" id="IPR044878">
    <property type="entry name" value="UbiA_sf"/>
</dbReference>
<name>A0ABU7IVU8_9FLAO</name>
<evidence type="ECO:0000256" key="9">
    <source>
        <dbReference type="NCBIfam" id="TIGR00751"/>
    </source>
</evidence>